<sequence length="324" mass="37111">MSSTIATETEASQSVEIAAPPSPPQNEDVAPTTTKPYYDIELNYRLDPREGGDEIIWGGTVGQMRRKYKKTTVRINDTRGHEDDFQLDVHGFQWVKHTSAVKDFDDYMAVKEGPYYDETATLMKKLTGATRVHVISHITRALNYEDTSEEEKDKPDMTMTKGLTPARFVHIDQSYDGAVRRLWDDIGAEEAARLEKTRWAIVNLWRPLRKVTNEPLGVCDSRSVQDDELFDTMHLVPVRWPEAKPPENHMWAVAPPKSLEQHKWHYLSGMTSDEALLIKIFDSKKDGRARRVPHSAFPTPDDFGPTRASTETRCFVFWEDEDAE</sequence>
<keyword evidence="5" id="KW-1185">Reference proteome</keyword>
<dbReference type="OrthoDB" id="412788at2759"/>
<evidence type="ECO:0000256" key="3">
    <source>
        <dbReference type="SAM" id="MobiDB-lite"/>
    </source>
</evidence>
<organism evidence="4 5">
    <name type="scientific">Septoria linicola</name>
    <dbReference type="NCBI Taxonomy" id="215465"/>
    <lineage>
        <taxon>Eukaryota</taxon>
        <taxon>Fungi</taxon>
        <taxon>Dikarya</taxon>
        <taxon>Ascomycota</taxon>
        <taxon>Pezizomycotina</taxon>
        <taxon>Dothideomycetes</taxon>
        <taxon>Dothideomycetidae</taxon>
        <taxon>Mycosphaerellales</taxon>
        <taxon>Mycosphaerellaceae</taxon>
        <taxon>Septoria</taxon>
    </lineage>
</organism>
<dbReference type="GO" id="GO:0016491">
    <property type="term" value="F:oxidoreductase activity"/>
    <property type="evidence" value="ECO:0007669"/>
    <property type="project" value="UniProtKB-KW"/>
</dbReference>
<dbReference type="PANTHER" id="PTHR34598:SF3">
    <property type="entry name" value="OXIDOREDUCTASE AN1597"/>
    <property type="match status" value="1"/>
</dbReference>
<dbReference type="InterPro" id="IPR044053">
    <property type="entry name" value="AsaB-like"/>
</dbReference>
<dbReference type="Proteomes" id="UP001056384">
    <property type="component" value="Chromosome 1"/>
</dbReference>
<dbReference type="PANTHER" id="PTHR34598">
    <property type="entry name" value="BLL6449 PROTEIN"/>
    <property type="match status" value="1"/>
</dbReference>
<name>A0A9Q9AKQ2_9PEZI</name>
<proteinExistence type="inferred from homology"/>
<evidence type="ECO:0000313" key="5">
    <source>
        <dbReference type="Proteomes" id="UP001056384"/>
    </source>
</evidence>
<keyword evidence="1" id="KW-0560">Oxidoreductase</keyword>
<protein>
    <submittedName>
        <fullName evidence="4">Hydroxylase/desaturase AsaB</fullName>
    </submittedName>
</protein>
<dbReference type="EMBL" id="CP099418">
    <property type="protein sequence ID" value="USW47923.1"/>
    <property type="molecule type" value="Genomic_DNA"/>
</dbReference>
<feature type="region of interest" description="Disordered" evidence="3">
    <location>
        <begin position="1"/>
        <end position="34"/>
    </location>
</feature>
<gene>
    <name evidence="4" type="ORF">Slin15195_G012420</name>
</gene>
<evidence type="ECO:0000256" key="2">
    <source>
        <dbReference type="ARBA" id="ARBA00023604"/>
    </source>
</evidence>
<accession>A0A9Q9AKQ2</accession>
<evidence type="ECO:0000313" key="4">
    <source>
        <dbReference type="EMBL" id="USW47923.1"/>
    </source>
</evidence>
<comment type="similarity">
    <text evidence="2">Belongs to the asaB hydroxylase/desaturase family.</text>
</comment>
<reference evidence="4" key="1">
    <citation type="submission" date="2022-06" db="EMBL/GenBank/DDBJ databases">
        <title>Complete genome sequences of two strains of the flax pathogen Septoria linicola.</title>
        <authorList>
            <person name="Lapalu N."/>
            <person name="Simon A."/>
            <person name="Demenou B."/>
            <person name="Paumier D."/>
            <person name="Guillot M.-P."/>
            <person name="Gout L."/>
            <person name="Valade R."/>
        </authorList>
    </citation>
    <scope>NUCLEOTIDE SEQUENCE</scope>
    <source>
        <strain evidence="4">SE15195</strain>
    </source>
</reference>
<evidence type="ECO:0000256" key="1">
    <source>
        <dbReference type="ARBA" id="ARBA00023002"/>
    </source>
</evidence>
<dbReference type="NCBIfam" id="NF041278">
    <property type="entry name" value="CmcJ_NvfI_EfuI"/>
    <property type="match status" value="1"/>
</dbReference>
<feature type="compositionally biased region" description="Polar residues" evidence="3">
    <location>
        <begin position="1"/>
        <end position="15"/>
    </location>
</feature>
<dbReference type="AlphaFoldDB" id="A0A9Q9AKQ2"/>